<dbReference type="AlphaFoldDB" id="A0A2S0K650"/>
<dbReference type="Pfam" id="PF04233">
    <property type="entry name" value="Phage_Mu_F"/>
    <property type="match status" value="1"/>
</dbReference>
<dbReference type="Proteomes" id="UP000238825">
    <property type="component" value="Chromosome"/>
</dbReference>
<protein>
    <recommendedName>
        <fullName evidence="1">Phage head morphogenesis domain-containing protein</fullName>
    </recommendedName>
</protein>
<evidence type="ECO:0000259" key="1">
    <source>
        <dbReference type="Pfam" id="PF04233"/>
    </source>
</evidence>
<proteinExistence type="predicted"/>
<feature type="domain" description="Phage head morphogenesis" evidence="1">
    <location>
        <begin position="154"/>
        <end position="278"/>
    </location>
</feature>
<name>A0A2S0K650_LYSSH</name>
<sequence length="306" mass="35372">MVVIMDLEKYSEKLNQWAEQELKTVEGSIRDYYRQLVNKVLGELGKIYADYEDDGILTYENMIKYDRLKKFIDSLMEHVDTMSIETMNSINAYLAESYIYSYSWMGWAIEKVARKSLQYTSLKVEQIRAALDNPVNGLTLSETLEKNRRDIIYKIKQNVTQSLVRGSTYKDMASSLKDTFEGDYVKAVRVVRTESHRVREQGSLDSAKRANDKGVIMLKKWRNMKDIRVRKTPKANHVKLDKKQIPVNDMFDLGNGEKGIAPGNTGYAHHDINCRCILVYEIADVVGRTNDELAEQTYEDFREAMG</sequence>
<dbReference type="EMBL" id="CP019980">
    <property type="protein sequence ID" value="AVK98850.1"/>
    <property type="molecule type" value="Genomic_DNA"/>
</dbReference>
<evidence type="ECO:0000313" key="2">
    <source>
        <dbReference type="EMBL" id="AVK98850.1"/>
    </source>
</evidence>
<accession>A0A2S0K650</accession>
<organism evidence="2 3">
    <name type="scientific">Lysinibacillus sphaericus</name>
    <name type="common">Bacillus sphaericus</name>
    <dbReference type="NCBI Taxonomy" id="1421"/>
    <lineage>
        <taxon>Bacteria</taxon>
        <taxon>Bacillati</taxon>
        <taxon>Bacillota</taxon>
        <taxon>Bacilli</taxon>
        <taxon>Bacillales</taxon>
        <taxon>Bacillaceae</taxon>
        <taxon>Lysinibacillus</taxon>
    </lineage>
</organism>
<dbReference type="InterPro" id="IPR006528">
    <property type="entry name" value="Phage_head_morphogenesis_dom"/>
</dbReference>
<gene>
    <name evidence="2" type="ORF">LS41612_22445</name>
</gene>
<reference evidence="2 3" key="1">
    <citation type="submission" date="2017-03" db="EMBL/GenBank/DDBJ databases">
        <title>The whole genome sequencing and assembly of Lysinibacillus sphaericus DSM 28T strain.</title>
        <authorList>
            <person name="Lee Y.-J."/>
            <person name="Yi H."/>
            <person name="Bahn Y.-S."/>
            <person name="Kim J.F."/>
            <person name="Lee D.-W."/>
        </authorList>
    </citation>
    <scope>NUCLEOTIDE SEQUENCE [LARGE SCALE GENOMIC DNA]</scope>
    <source>
        <strain evidence="2 3">DSM 28</strain>
    </source>
</reference>
<evidence type="ECO:0000313" key="3">
    <source>
        <dbReference type="Proteomes" id="UP000238825"/>
    </source>
</evidence>